<evidence type="ECO:0000256" key="2">
    <source>
        <dbReference type="ARBA" id="ARBA00022448"/>
    </source>
</evidence>
<dbReference type="PANTHER" id="PTHR34596">
    <property type="entry name" value="CHITOPORIN"/>
    <property type="match status" value="1"/>
</dbReference>
<dbReference type="EMBL" id="SMGG01000003">
    <property type="protein sequence ID" value="TCK61976.1"/>
    <property type="molecule type" value="Genomic_DNA"/>
</dbReference>
<dbReference type="Proteomes" id="UP000294614">
    <property type="component" value="Unassembled WGS sequence"/>
</dbReference>
<feature type="chain" id="PRO_5020364192" evidence="4">
    <location>
        <begin position="21"/>
        <end position="411"/>
    </location>
</feature>
<sequence length="411" mass="45260">MRNIFIAFIAAVFLTGTASAADNVKEMFSQGTVKGEIRLLDFTRDFEKTTNTRSDTAIGGLFYYKTAPLKGISFGAAFGTVNDINSDDDDTVYGILQKDTDGTHTSFSRMQEYYVQGEWFKTVIKYGAQEIRTPFMEVHDLRMLPRTYKGLSVVNNSVDRLTLSAYYITDSMGWSDEEFISLSDAVAAEPGGASAIDDDKAMAIFGASYDVPVDFVKTNVQGWYYNMADVYSQTFLKAAFSKDFDGFSLYAKPSVLWQKSVGDELNGDLDTHQYGISGGVKTFGFDLTAFYAKTGDDGIVAPWGDEKAIIQQVLAAGRAEETATAVRLAYDFGKLGVKGLSAYVFYSDYDVPASTGKDMTETDYSVQYAFSGSLDGLGLRARYADISIDGGEGYKDIRYYVTYKFAFGGKK</sequence>
<dbReference type="RefSeq" id="WP_132871678.1">
    <property type="nucleotide sequence ID" value="NZ_SMGG01000003.1"/>
</dbReference>
<evidence type="ECO:0000256" key="4">
    <source>
        <dbReference type="SAM" id="SignalP"/>
    </source>
</evidence>
<keyword evidence="6" id="KW-1185">Reference proteome</keyword>
<evidence type="ECO:0000256" key="3">
    <source>
        <dbReference type="ARBA" id="ARBA00022729"/>
    </source>
</evidence>
<keyword evidence="2" id="KW-0813">Transport</keyword>
<proteinExistence type="inferred from homology"/>
<keyword evidence="3 4" id="KW-0732">Signal</keyword>
<organism evidence="5 6">
    <name type="scientific">Seleniivibrio woodruffii</name>
    <dbReference type="NCBI Taxonomy" id="1078050"/>
    <lineage>
        <taxon>Bacteria</taxon>
        <taxon>Pseudomonadati</taxon>
        <taxon>Deferribacterota</taxon>
        <taxon>Deferribacteres</taxon>
        <taxon>Deferribacterales</taxon>
        <taxon>Geovibrionaceae</taxon>
        <taxon>Seleniivibrio</taxon>
    </lineage>
</organism>
<dbReference type="Gene3D" id="2.40.160.10">
    <property type="entry name" value="Porin"/>
    <property type="match status" value="1"/>
</dbReference>
<dbReference type="GO" id="GO:0015288">
    <property type="term" value="F:porin activity"/>
    <property type="evidence" value="ECO:0007669"/>
    <property type="project" value="TreeGrafter"/>
</dbReference>
<comment type="similarity">
    <text evidence="1">Belongs to the outer membrane porin (Opr) (TC 1.B.25) family.</text>
</comment>
<protein>
    <submittedName>
        <fullName evidence="5">Outer membrane OprD family porin</fullName>
    </submittedName>
</protein>
<name>A0A4R1KBS1_9BACT</name>
<dbReference type="InterPro" id="IPR005318">
    <property type="entry name" value="OM_porin_bac"/>
</dbReference>
<dbReference type="OrthoDB" id="9125at2"/>
<dbReference type="InterPro" id="IPR023614">
    <property type="entry name" value="Porin_dom_sf"/>
</dbReference>
<reference evidence="5 6" key="1">
    <citation type="submission" date="2019-03" db="EMBL/GenBank/DDBJ databases">
        <title>Genomic Encyclopedia of Type Strains, Phase IV (KMG-IV): sequencing the most valuable type-strain genomes for metagenomic binning, comparative biology and taxonomic classification.</title>
        <authorList>
            <person name="Goeker M."/>
        </authorList>
    </citation>
    <scope>NUCLEOTIDE SEQUENCE [LARGE SCALE GENOMIC DNA]</scope>
    <source>
        <strain evidence="5 6">DSM 24984</strain>
    </source>
</reference>
<feature type="signal peptide" evidence="4">
    <location>
        <begin position="1"/>
        <end position="20"/>
    </location>
</feature>
<dbReference type="PANTHER" id="PTHR34596:SF2">
    <property type="entry name" value="CHITOPORIN"/>
    <property type="match status" value="1"/>
</dbReference>
<accession>A0A4R1KBS1</accession>
<gene>
    <name evidence="5" type="ORF">C8D98_0484</name>
</gene>
<comment type="caution">
    <text evidence="5">The sequence shown here is derived from an EMBL/GenBank/DDBJ whole genome shotgun (WGS) entry which is preliminary data.</text>
</comment>
<dbReference type="Pfam" id="PF03573">
    <property type="entry name" value="OprD"/>
    <property type="match status" value="1"/>
</dbReference>
<evidence type="ECO:0000256" key="1">
    <source>
        <dbReference type="ARBA" id="ARBA00009075"/>
    </source>
</evidence>
<dbReference type="AlphaFoldDB" id="A0A4R1KBS1"/>
<evidence type="ECO:0000313" key="5">
    <source>
        <dbReference type="EMBL" id="TCK61976.1"/>
    </source>
</evidence>
<evidence type="ECO:0000313" key="6">
    <source>
        <dbReference type="Proteomes" id="UP000294614"/>
    </source>
</evidence>
<dbReference type="GO" id="GO:0016020">
    <property type="term" value="C:membrane"/>
    <property type="evidence" value="ECO:0007669"/>
    <property type="project" value="InterPro"/>
</dbReference>